<protein>
    <submittedName>
        <fullName evidence="1">Uncharacterized protein</fullName>
    </submittedName>
</protein>
<dbReference type="Proteomes" id="UP000004221">
    <property type="component" value="Unassembled WGS sequence"/>
</dbReference>
<proteinExistence type="predicted"/>
<name>I4EIL6_9BACT</name>
<gene>
    <name evidence="1" type="ORF">NITHO_3540003</name>
</gene>
<reference evidence="1 2" key="1">
    <citation type="journal article" date="2012" name="ISME J.">
        <title>Nitrification expanded: discovery, physiology and genomics of a nitrite-oxidizing bacterium from the phylum Chloroflexi.</title>
        <authorList>
            <person name="Sorokin D.Y."/>
            <person name="Lucker S."/>
            <person name="Vejmelkova D."/>
            <person name="Kostrikina N.A."/>
            <person name="Kleerebezem R."/>
            <person name="Rijpstra W.I."/>
            <person name="Damste J.S."/>
            <person name="Le Paslier D."/>
            <person name="Muyzer G."/>
            <person name="Wagner M."/>
            <person name="van Loosdrecht M.C."/>
            <person name="Daims H."/>
        </authorList>
    </citation>
    <scope>NUCLEOTIDE SEQUENCE [LARGE SCALE GENOMIC DNA]</scope>
    <source>
        <strain evidence="2">none</strain>
    </source>
</reference>
<comment type="caution">
    <text evidence="1">The sequence shown here is derived from an EMBL/GenBank/DDBJ whole genome shotgun (WGS) entry which is preliminary data.</text>
</comment>
<dbReference type="AlphaFoldDB" id="I4EIL6"/>
<accession>I4EIL6</accession>
<dbReference type="EMBL" id="CAGS01000284">
    <property type="protein sequence ID" value="CCF84528.1"/>
    <property type="molecule type" value="Genomic_DNA"/>
</dbReference>
<evidence type="ECO:0000313" key="1">
    <source>
        <dbReference type="EMBL" id="CCF84528.1"/>
    </source>
</evidence>
<evidence type="ECO:0000313" key="2">
    <source>
        <dbReference type="Proteomes" id="UP000004221"/>
    </source>
</evidence>
<keyword evidence="2" id="KW-1185">Reference proteome</keyword>
<sequence>MSVPLNASFRPNLSFCRAPLLSPAANLDHRRPQYAIVKHVPTLKLRNHGIGTLRPLIDHDRLMQAGVERLANSLDWADTSRFENRPKLALDQQNALQPWILEFAFGERFYGSMEIIEHREDLGDDVFTGMPANLLHLLLCPAAVIDKLGTRALRFLQVFRGTSAFLFKFSDDWSTFVGCPPLRHVFSRPL</sequence>
<organism evidence="1 2">
    <name type="scientific">Nitrolancea hollandica Lb</name>
    <dbReference type="NCBI Taxonomy" id="1129897"/>
    <lineage>
        <taxon>Bacteria</taxon>
        <taxon>Pseudomonadati</taxon>
        <taxon>Thermomicrobiota</taxon>
        <taxon>Thermomicrobia</taxon>
        <taxon>Sphaerobacterales</taxon>
        <taxon>Sphaerobacterineae</taxon>
        <taxon>Sphaerobacteraceae</taxon>
        <taxon>Nitrolancea</taxon>
    </lineage>
</organism>